<evidence type="ECO:0000256" key="1">
    <source>
        <dbReference type="ARBA" id="ARBA00005068"/>
    </source>
</evidence>
<gene>
    <name evidence="5" type="ORF">ACFO0J_17455</name>
</gene>
<evidence type="ECO:0000313" key="5">
    <source>
        <dbReference type="EMBL" id="MFC4299832.1"/>
    </source>
</evidence>
<feature type="domain" description="Glycosyl transferase family 25" evidence="4">
    <location>
        <begin position="6"/>
        <end position="184"/>
    </location>
</feature>
<evidence type="ECO:0000259" key="4">
    <source>
        <dbReference type="Pfam" id="PF01755"/>
    </source>
</evidence>
<comment type="pathway">
    <text evidence="2">Glycan metabolism; lacto-N-neotetraose biosynthesis.</text>
</comment>
<dbReference type="CDD" id="cd06532">
    <property type="entry name" value="Glyco_transf_25"/>
    <property type="match status" value="1"/>
</dbReference>
<sequence length="256" mass="29205">MNTLPIRIISLASRLDRRRQIAAQFDRLGISGYSFLDAVNGKQQPDHPLFSHYDPVARARVKGRGRDLKPSQLGCFASHYLLWQECAESGRPLIVVEDDAILKDNFPEMLDHAQALLHEWPFIWLHEYDRPGRDAFMHVGRVGPFALTRKLKRHSCSVAYLLAPAGARALLEGSRTWIYPLDDAVFRFYEHGVENIVIQPACVAQDHESPSDITGAAVESPLPLGDKIRREAYQVRDTVWRLVHNLRFRLSHKRPA</sequence>
<dbReference type="Proteomes" id="UP001595756">
    <property type="component" value="Unassembled WGS sequence"/>
</dbReference>
<organism evidence="5 6">
    <name type="scientific">Castellaniella hirudinis</name>
    <dbReference type="NCBI Taxonomy" id="1144617"/>
    <lineage>
        <taxon>Bacteria</taxon>
        <taxon>Pseudomonadati</taxon>
        <taxon>Pseudomonadota</taxon>
        <taxon>Betaproteobacteria</taxon>
        <taxon>Burkholderiales</taxon>
        <taxon>Alcaligenaceae</taxon>
        <taxon>Castellaniella</taxon>
    </lineage>
</organism>
<keyword evidence="6" id="KW-1185">Reference proteome</keyword>
<proteinExistence type="predicted"/>
<reference evidence="6" key="1">
    <citation type="journal article" date="2019" name="Int. J. Syst. Evol. Microbiol.">
        <title>The Global Catalogue of Microorganisms (GCM) 10K type strain sequencing project: providing services to taxonomists for standard genome sequencing and annotation.</title>
        <authorList>
            <consortium name="The Broad Institute Genomics Platform"/>
            <consortium name="The Broad Institute Genome Sequencing Center for Infectious Disease"/>
            <person name="Wu L."/>
            <person name="Ma J."/>
        </authorList>
    </citation>
    <scope>NUCLEOTIDE SEQUENCE [LARGE SCALE GENOMIC DNA]</scope>
    <source>
        <strain evidence="6">CGMCC 1.19029</strain>
    </source>
</reference>
<evidence type="ECO:0000256" key="3">
    <source>
        <dbReference type="ARBA" id="ARBA00022985"/>
    </source>
</evidence>
<keyword evidence="3" id="KW-0448">Lipopolysaccharide biosynthesis</keyword>
<comment type="pathway">
    <text evidence="1">Bacterial outer membrane biogenesis; lipooligosaccharide biosynthesis.</text>
</comment>
<evidence type="ECO:0000256" key="2">
    <source>
        <dbReference type="ARBA" id="ARBA00005222"/>
    </source>
</evidence>
<dbReference type="EMBL" id="JBHSDY010000011">
    <property type="protein sequence ID" value="MFC4299832.1"/>
    <property type="molecule type" value="Genomic_DNA"/>
</dbReference>
<name>A0ABV8S2V1_9BURK</name>
<accession>A0ABV8S2V1</accession>
<dbReference type="InterPro" id="IPR002654">
    <property type="entry name" value="Glyco_trans_25"/>
</dbReference>
<dbReference type="Pfam" id="PF01755">
    <property type="entry name" value="Glyco_transf_25"/>
    <property type="match status" value="1"/>
</dbReference>
<dbReference type="RefSeq" id="WP_376814363.1">
    <property type="nucleotide sequence ID" value="NZ_JBHSDY010000011.1"/>
</dbReference>
<protein>
    <submittedName>
        <fullName evidence="5">Glycosyltransferase family 25 protein</fullName>
    </submittedName>
</protein>
<comment type="caution">
    <text evidence="5">The sequence shown here is derived from an EMBL/GenBank/DDBJ whole genome shotgun (WGS) entry which is preliminary data.</text>
</comment>
<evidence type="ECO:0000313" key="6">
    <source>
        <dbReference type="Proteomes" id="UP001595756"/>
    </source>
</evidence>